<proteinExistence type="predicted"/>
<feature type="region of interest" description="Disordered" evidence="5">
    <location>
        <begin position="214"/>
        <end position="268"/>
    </location>
</feature>
<dbReference type="EMBL" id="CAUYUJ010020939">
    <property type="protein sequence ID" value="CAK0901495.1"/>
    <property type="molecule type" value="Genomic_DNA"/>
</dbReference>
<protein>
    <recommendedName>
        <fullName evidence="6">CGL160/ATPI domain-containing protein</fullName>
    </recommendedName>
</protein>
<name>A0ABN9XSW4_9DINO</name>
<gene>
    <name evidence="7" type="ORF">PCOR1329_LOCUS78419</name>
</gene>
<accession>A0ABN9XSW4</accession>
<sequence length="406" mass="44168">MVAPEAARRRRRRRGRLEQGAAALLACCGLPCAAAALQGGLRCFASGARGAPARQPRGCARQASDPEKPWKSVVFKMPRKKPERVIETEDDAFTKEMRVRLKALDLKPDANVGGTRGVNEAKIDDLIGKEADDAKINGLYAMWYIDRKNDQLKAEANSPDKHVMRKRYEEQKHKLLLKRAAVADDRPAEKATSDGPGFLELTNVQDIDRMIEEARARPPKPRHEAPSGEGAERPAQDSDVVEYLTAMQLKSQREDKGSKRVVKSKEQRREDYEETKVQILATTAALGASGTVGFAVASGVDAAFSFGLGSLAALAYLSGLSSYTDNADNPMGMALGGRRFLAPILLVLLVEGWDRVEARIEPIAALGLHPQLLPAIFGLLMYSAGKVLQGLLPKGLLASPARPAER</sequence>
<dbReference type="Proteomes" id="UP001189429">
    <property type="component" value="Unassembled WGS sequence"/>
</dbReference>
<evidence type="ECO:0000256" key="4">
    <source>
        <dbReference type="ARBA" id="ARBA00023136"/>
    </source>
</evidence>
<evidence type="ECO:0000313" key="7">
    <source>
        <dbReference type="EMBL" id="CAK0901495.1"/>
    </source>
</evidence>
<evidence type="ECO:0000256" key="1">
    <source>
        <dbReference type="ARBA" id="ARBA00004141"/>
    </source>
</evidence>
<comment type="subcellular location">
    <subcellularLocation>
        <location evidence="1">Membrane</location>
        <topology evidence="1">Multi-pass membrane protein</topology>
    </subcellularLocation>
</comment>
<feature type="region of interest" description="Disordered" evidence="5">
    <location>
        <begin position="179"/>
        <end position="199"/>
    </location>
</feature>
<keyword evidence="4" id="KW-0472">Membrane</keyword>
<feature type="compositionally biased region" description="Basic and acidic residues" evidence="5">
    <location>
        <begin position="181"/>
        <end position="192"/>
    </location>
</feature>
<feature type="compositionally biased region" description="Basic and acidic residues" evidence="5">
    <location>
        <begin position="214"/>
        <end position="236"/>
    </location>
</feature>
<evidence type="ECO:0000313" key="8">
    <source>
        <dbReference type="Proteomes" id="UP001189429"/>
    </source>
</evidence>
<feature type="domain" description="CGL160/ATPI" evidence="6">
    <location>
        <begin position="266"/>
        <end position="389"/>
    </location>
</feature>
<evidence type="ECO:0000256" key="3">
    <source>
        <dbReference type="ARBA" id="ARBA00022989"/>
    </source>
</evidence>
<keyword evidence="3" id="KW-1133">Transmembrane helix</keyword>
<evidence type="ECO:0000259" key="6">
    <source>
        <dbReference type="Pfam" id="PF24763"/>
    </source>
</evidence>
<dbReference type="InterPro" id="IPR056309">
    <property type="entry name" value="CGL160/ATPI_dom"/>
</dbReference>
<keyword evidence="8" id="KW-1185">Reference proteome</keyword>
<dbReference type="Pfam" id="PF24763">
    <property type="entry name" value="CGL160_C"/>
    <property type="match status" value="1"/>
</dbReference>
<comment type="caution">
    <text evidence="7">The sequence shown here is derived from an EMBL/GenBank/DDBJ whole genome shotgun (WGS) entry which is preliminary data.</text>
</comment>
<organism evidence="7 8">
    <name type="scientific">Prorocentrum cordatum</name>
    <dbReference type="NCBI Taxonomy" id="2364126"/>
    <lineage>
        <taxon>Eukaryota</taxon>
        <taxon>Sar</taxon>
        <taxon>Alveolata</taxon>
        <taxon>Dinophyceae</taxon>
        <taxon>Prorocentrales</taxon>
        <taxon>Prorocentraceae</taxon>
        <taxon>Prorocentrum</taxon>
    </lineage>
</organism>
<evidence type="ECO:0000256" key="5">
    <source>
        <dbReference type="SAM" id="MobiDB-lite"/>
    </source>
</evidence>
<keyword evidence="2" id="KW-0812">Transmembrane</keyword>
<feature type="compositionally biased region" description="Basic and acidic residues" evidence="5">
    <location>
        <begin position="251"/>
        <end position="268"/>
    </location>
</feature>
<evidence type="ECO:0000256" key="2">
    <source>
        <dbReference type="ARBA" id="ARBA00022692"/>
    </source>
</evidence>
<reference evidence="7" key="1">
    <citation type="submission" date="2023-10" db="EMBL/GenBank/DDBJ databases">
        <authorList>
            <person name="Chen Y."/>
            <person name="Shah S."/>
            <person name="Dougan E. K."/>
            <person name="Thang M."/>
            <person name="Chan C."/>
        </authorList>
    </citation>
    <scope>NUCLEOTIDE SEQUENCE [LARGE SCALE GENOMIC DNA]</scope>
</reference>